<dbReference type="SUPFAM" id="SSF55961">
    <property type="entry name" value="Bet v1-like"/>
    <property type="match status" value="1"/>
</dbReference>
<dbReference type="STRING" id="35622.SAMN04489764_3375"/>
<dbReference type="InterPro" id="IPR019587">
    <property type="entry name" value="Polyketide_cyclase/dehydratase"/>
</dbReference>
<evidence type="ECO:0000313" key="2">
    <source>
        <dbReference type="Proteomes" id="UP000217103"/>
    </source>
</evidence>
<keyword evidence="2" id="KW-1185">Reference proteome</keyword>
<dbReference type="Pfam" id="PF10604">
    <property type="entry name" value="Polyketide_cyc2"/>
    <property type="match status" value="1"/>
</dbReference>
<dbReference type="Proteomes" id="UP000217103">
    <property type="component" value="Unassembled WGS sequence"/>
</dbReference>
<dbReference type="CDD" id="cd07819">
    <property type="entry name" value="SRPBCC_2"/>
    <property type="match status" value="1"/>
</dbReference>
<dbReference type="EMBL" id="FNKK01000002">
    <property type="protein sequence ID" value="SDR08311.1"/>
    <property type="molecule type" value="Genomic_DNA"/>
</dbReference>
<proteinExistence type="predicted"/>
<evidence type="ECO:0000313" key="1">
    <source>
        <dbReference type="EMBL" id="SDR08311.1"/>
    </source>
</evidence>
<dbReference type="PANTHER" id="PTHR39683">
    <property type="entry name" value="CONSERVED PROTEIN TB16.3"/>
    <property type="match status" value="1"/>
</dbReference>
<dbReference type="PANTHER" id="PTHR39683:SF4">
    <property type="entry name" value="COENZYME Q-BINDING PROTEIN COQ10 START DOMAIN-CONTAINING PROTEIN"/>
    <property type="match status" value="1"/>
</dbReference>
<organism evidence="1 2">
    <name type="scientific">Thermostaphylospora chromogena</name>
    <dbReference type="NCBI Taxonomy" id="35622"/>
    <lineage>
        <taxon>Bacteria</taxon>
        <taxon>Bacillati</taxon>
        <taxon>Actinomycetota</taxon>
        <taxon>Actinomycetes</taxon>
        <taxon>Streptosporangiales</taxon>
        <taxon>Thermomonosporaceae</taxon>
        <taxon>Thermostaphylospora</taxon>
    </lineage>
</organism>
<accession>A0A1H1G545</accession>
<dbReference type="InterPro" id="IPR023393">
    <property type="entry name" value="START-like_dom_sf"/>
</dbReference>
<sequence>MRALIGYEYGWRMADRTTSSIIIDAAPSAIMAVIADFESYPEWAGQVKSARVLSTGDDGRPATVRFVLDAGVIGDEYVLGYDWSDDEEVSWRVVESGKMISELSGRYRLAETGRGVEVTYELTVDLKVPMIGMIKRKAEKVIVDTALKGLKRRVEGS</sequence>
<dbReference type="AlphaFoldDB" id="A0A1H1G545"/>
<dbReference type="Gene3D" id="3.30.530.20">
    <property type="match status" value="1"/>
</dbReference>
<protein>
    <submittedName>
        <fullName evidence="1">Polyketide cyclase / dehydrase and lipid transport</fullName>
    </submittedName>
</protein>
<reference evidence="1 2" key="1">
    <citation type="submission" date="2016-10" db="EMBL/GenBank/DDBJ databases">
        <authorList>
            <person name="de Groot N.N."/>
        </authorList>
    </citation>
    <scope>NUCLEOTIDE SEQUENCE [LARGE SCALE GENOMIC DNA]</scope>
    <source>
        <strain evidence="1 2">DSM 43794</strain>
    </source>
</reference>
<gene>
    <name evidence="1" type="ORF">SAMN04489764_3375</name>
</gene>
<name>A0A1H1G545_9ACTN</name>